<evidence type="ECO:0000313" key="2">
    <source>
        <dbReference type="EMBL" id="SNS09466.1"/>
    </source>
</evidence>
<proteinExistence type="predicted"/>
<organism evidence="2 3">
    <name type="scientific">Belliella buryatensis</name>
    <dbReference type="NCBI Taxonomy" id="1500549"/>
    <lineage>
        <taxon>Bacteria</taxon>
        <taxon>Pseudomonadati</taxon>
        <taxon>Bacteroidota</taxon>
        <taxon>Cytophagia</taxon>
        <taxon>Cytophagales</taxon>
        <taxon>Cyclobacteriaceae</taxon>
        <taxon>Belliella</taxon>
    </lineage>
</organism>
<dbReference type="EMBL" id="FZOK01000003">
    <property type="protein sequence ID" value="SNS09466.1"/>
    <property type="molecule type" value="Genomic_DNA"/>
</dbReference>
<evidence type="ECO:0000256" key="1">
    <source>
        <dbReference type="SAM" id="SignalP"/>
    </source>
</evidence>
<keyword evidence="3" id="KW-1185">Reference proteome</keyword>
<feature type="signal peptide" evidence="1">
    <location>
        <begin position="1"/>
        <end position="21"/>
    </location>
</feature>
<evidence type="ECO:0000313" key="3">
    <source>
        <dbReference type="Proteomes" id="UP000198480"/>
    </source>
</evidence>
<sequence length="353" mass="42015">MRKINLLIIILSLFSIQRSIAQEKIIEKRDYKFFGSSYNQEDLILRRVNDTLNIFFEDEKKISYLWSNVGEFENFPGFEKYVDSFFEMTNQIGLDFENKNYYLRYSPETSQLIYEELTTVRFKKENNQTVPIHRHTVRFTPRGMTDIEVYLGEIDELMVLKEAGITEMVRSLMLEKDWFKKYEKGLFNKDLRINADGEKEITTYYNLEDSKKLIFNFDIGTQFIGSYFPLTTELSLFFDLGKRKKWITRSKSGVELSWLHYAFVQKNEDSSFEFNNDFFLTGGWRTGVLDYTTTIKYGRMISSNHANTFFGERNNLLGFDFQISPHFKISYINHFKDFKSDWISTIGVSYRLF</sequence>
<dbReference type="OrthoDB" id="828037at2"/>
<accession>A0A239BNL8</accession>
<dbReference type="Proteomes" id="UP000198480">
    <property type="component" value="Unassembled WGS sequence"/>
</dbReference>
<name>A0A239BNL8_9BACT</name>
<reference evidence="3" key="1">
    <citation type="submission" date="2017-06" db="EMBL/GenBank/DDBJ databases">
        <authorList>
            <person name="Varghese N."/>
            <person name="Submissions S."/>
        </authorList>
    </citation>
    <scope>NUCLEOTIDE SEQUENCE [LARGE SCALE GENOMIC DNA]</scope>
    <source>
        <strain evidence="3">5C</strain>
    </source>
</reference>
<keyword evidence="1" id="KW-0732">Signal</keyword>
<gene>
    <name evidence="2" type="ORF">SAMN06295967_103134</name>
</gene>
<dbReference type="AlphaFoldDB" id="A0A239BNL8"/>
<feature type="chain" id="PRO_5013371530" evidence="1">
    <location>
        <begin position="22"/>
        <end position="353"/>
    </location>
</feature>
<protein>
    <submittedName>
        <fullName evidence="2">Uncharacterized protein</fullName>
    </submittedName>
</protein>